<keyword evidence="2" id="KW-1185">Reference proteome</keyword>
<protein>
    <submittedName>
        <fullName evidence="1">Uncharacterized protein</fullName>
    </submittedName>
</protein>
<accession>A0A163J882</accession>
<sequence length="571" mass="60618">MRSFITPLLLSLAAATPLVTENARSLSQLKQLECQVISVVVNALHGAPTATSFCSSLLKIPTATVSKTSTTTSTSVANTILSQTITATTVVTSVLSVTTGTTTLTADTVTQTTTAFVTVPGACGAIVKRTAKVISSATSNPASPASCGNAPPGLKQFACSQVSKACSCLAIPTPTTTVIVLSTASAVTVSTSIDLVTVPATITSTVTEAILATTFTTPTTVVTATVTSVTVPDTATDPNNCGACGNVAEIFGAVSASSNLLENALSLIKILRRAQRRQQGLVDLLILHEDELDSIKTILQQLEKKENSDLHTASLGAELVRMQQVQHRLAALLKELDPGSKGRINQFARQLLAGSAEEERLSSIMAELAQVKTSILLCIQMSNVGVMRDMNRQIVADAAKIERIDSNLQKQLEQLDDYKGLRIARLIKGRRASANGTVPLTQADLKSLSTSSDYSGSAFEANAPSFDIPPQLERIIFGNMARDQSCQINIPVGEDIWKDLNGRLEIRDNIAQDQAAQFNYPISLEALKLTLGAHGENIKAVFALKTEKQRDIQKSKKAKTCLAKRSNNPDT</sequence>
<evidence type="ECO:0000313" key="1">
    <source>
        <dbReference type="EMBL" id="KZM26209.1"/>
    </source>
</evidence>
<evidence type="ECO:0000313" key="2">
    <source>
        <dbReference type="Proteomes" id="UP000076837"/>
    </source>
</evidence>
<reference evidence="1 2" key="1">
    <citation type="journal article" date="2016" name="Sci. Rep.">
        <title>Draft genome sequencing and secretome analysis of fungal phytopathogen Ascochyta rabiei provides insight into the necrotrophic effector repertoire.</title>
        <authorList>
            <person name="Verma S."/>
            <person name="Gazara R.K."/>
            <person name="Nizam S."/>
            <person name="Parween S."/>
            <person name="Chattopadhyay D."/>
            <person name="Verma P.K."/>
        </authorList>
    </citation>
    <scope>NUCLEOTIDE SEQUENCE [LARGE SCALE GENOMIC DNA]</scope>
    <source>
        <strain evidence="1 2">ArDII</strain>
    </source>
</reference>
<dbReference type="OrthoDB" id="3559235at2759"/>
<gene>
    <name evidence="1" type="ORF">ST47_g2630</name>
</gene>
<comment type="caution">
    <text evidence="1">The sequence shown here is derived from an EMBL/GenBank/DDBJ whole genome shotgun (WGS) entry which is preliminary data.</text>
</comment>
<name>A0A163J882_DIDRA</name>
<dbReference type="Proteomes" id="UP000076837">
    <property type="component" value="Unassembled WGS sequence"/>
</dbReference>
<proteinExistence type="predicted"/>
<dbReference type="AlphaFoldDB" id="A0A163J882"/>
<organism evidence="1 2">
    <name type="scientific">Didymella rabiei</name>
    <name type="common">Chickpea ascochyta blight fungus</name>
    <name type="synonym">Mycosphaerella rabiei</name>
    <dbReference type="NCBI Taxonomy" id="5454"/>
    <lineage>
        <taxon>Eukaryota</taxon>
        <taxon>Fungi</taxon>
        <taxon>Dikarya</taxon>
        <taxon>Ascomycota</taxon>
        <taxon>Pezizomycotina</taxon>
        <taxon>Dothideomycetes</taxon>
        <taxon>Pleosporomycetidae</taxon>
        <taxon>Pleosporales</taxon>
        <taxon>Pleosporineae</taxon>
        <taxon>Didymellaceae</taxon>
        <taxon>Ascochyta</taxon>
    </lineage>
</organism>
<dbReference type="EMBL" id="JYNV01000112">
    <property type="protein sequence ID" value="KZM26209.1"/>
    <property type="molecule type" value="Genomic_DNA"/>
</dbReference>